<accession>A0A4U8YH03</accession>
<evidence type="ECO:0000256" key="5">
    <source>
        <dbReference type="ARBA" id="ARBA00023136"/>
    </source>
</evidence>
<evidence type="ECO:0000313" key="7">
    <source>
        <dbReference type="EMBL" id="VFQ42766.1"/>
    </source>
</evidence>
<dbReference type="EMBL" id="CAADHO010000001">
    <property type="protein sequence ID" value="VFQ42766.1"/>
    <property type="molecule type" value="Genomic_DNA"/>
</dbReference>
<reference evidence="7 8" key="1">
    <citation type="submission" date="2019-03" db="EMBL/GenBank/DDBJ databases">
        <authorList>
            <person name="Nijsse B."/>
        </authorList>
    </citation>
    <scope>NUCLEOTIDE SEQUENCE [LARGE SCALE GENOMIC DNA]</scope>
    <source>
        <strain evidence="7">Desulfoluna butyratoxydans MSL71</strain>
    </source>
</reference>
<dbReference type="Proteomes" id="UP000507962">
    <property type="component" value="Unassembled WGS sequence"/>
</dbReference>
<feature type="transmembrane region" description="Helical" evidence="6">
    <location>
        <begin position="149"/>
        <end position="169"/>
    </location>
</feature>
<dbReference type="GO" id="GO:0005886">
    <property type="term" value="C:plasma membrane"/>
    <property type="evidence" value="ECO:0007669"/>
    <property type="project" value="UniProtKB-SubCell"/>
</dbReference>
<keyword evidence="5 6" id="KW-0472">Membrane</keyword>
<dbReference type="PANTHER" id="PTHR30086">
    <property type="entry name" value="ARGININE EXPORTER PROTEIN ARGO"/>
    <property type="match status" value="1"/>
</dbReference>
<name>A0A4U8YH03_9BACT</name>
<feature type="transmembrane region" description="Helical" evidence="6">
    <location>
        <begin position="190"/>
        <end position="208"/>
    </location>
</feature>
<comment type="subcellular location">
    <subcellularLocation>
        <location evidence="1">Cell membrane</location>
        <topology evidence="1">Multi-pass membrane protein</topology>
    </subcellularLocation>
</comment>
<keyword evidence="2" id="KW-1003">Cell membrane</keyword>
<organism evidence="7 8">
    <name type="scientific">Desulfoluna butyratoxydans</name>
    <dbReference type="NCBI Taxonomy" id="231438"/>
    <lineage>
        <taxon>Bacteria</taxon>
        <taxon>Pseudomonadati</taxon>
        <taxon>Thermodesulfobacteriota</taxon>
        <taxon>Desulfobacteria</taxon>
        <taxon>Desulfobacterales</taxon>
        <taxon>Desulfolunaceae</taxon>
        <taxon>Desulfoluna</taxon>
    </lineage>
</organism>
<gene>
    <name evidence="7" type="ORF">MSL71_3870</name>
</gene>
<feature type="transmembrane region" description="Helical" evidence="6">
    <location>
        <begin position="70"/>
        <end position="90"/>
    </location>
</feature>
<dbReference type="Pfam" id="PF01810">
    <property type="entry name" value="LysE"/>
    <property type="match status" value="1"/>
</dbReference>
<keyword evidence="3 6" id="KW-0812">Transmembrane</keyword>
<evidence type="ECO:0000313" key="8">
    <source>
        <dbReference type="Proteomes" id="UP000507962"/>
    </source>
</evidence>
<sequence>MEHNLVAYTIAITLLTVTPGVDTLLVIRNTTRGAVKDGFFTSLGICSGLFVHAAFSAVGISVILLHSAMAFGLLKLAGAAYLIWLGIVSLRSAVAKGTGASEAEIPPGFGDFRMGRSLREGFLSNVLNPKPIVFYMAFLPQFIDPARPALAQALGLAGLHFVIAMVWQTGLAAMVNRAKAILMKERVRRIMDGITGVLMVTFGVLLGWER</sequence>
<evidence type="ECO:0000256" key="3">
    <source>
        <dbReference type="ARBA" id="ARBA00022692"/>
    </source>
</evidence>
<dbReference type="AlphaFoldDB" id="A0A4U8YH03"/>
<dbReference type="PANTHER" id="PTHR30086:SF20">
    <property type="entry name" value="ARGININE EXPORTER PROTEIN ARGO-RELATED"/>
    <property type="match status" value="1"/>
</dbReference>
<feature type="transmembrane region" description="Helical" evidence="6">
    <location>
        <begin position="6"/>
        <end position="27"/>
    </location>
</feature>
<dbReference type="InterPro" id="IPR001123">
    <property type="entry name" value="LeuE-type"/>
</dbReference>
<protein>
    <submittedName>
        <fullName evidence="7">Amino acid exporter protein leue-type</fullName>
    </submittedName>
</protein>
<dbReference type="RefSeq" id="WP_180136980.1">
    <property type="nucleotide sequence ID" value="NZ_CAADHO010000001.1"/>
</dbReference>
<keyword evidence="8" id="KW-1185">Reference proteome</keyword>
<evidence type="ECO:0000256" key="6">
    <source>
        <dbReference type="SAM" id="Phobius"/>
    </source>
</evidence>
<keyword evidence="4 6" id="KW-1133">Transmembrane helix</keyword>
<feature type="transmembrane region" description="Helical" evidence="6">
    <location>
        <begin position="122"/>
        <end position="143"/>
    </location>
</feature>
<proteinExistence type="predicted"/>
<dbReference type="GO" id="GO:0015171">
    <property type="term" value="F:amino acid transmembrane transporter activity"/>
    <property type="evidence" value="ECO:0007669"/>
    <property type="project" value="TreeGrafter"/>
</dbReference>
<evidence type="ECO:0000256" key="4">
    <source>
        <dbReference type="ARBA" id="ARBA00022989"/>
    </source>
</evidence>
<feature type="transmembrane region" description="Helical" evidence="6">
    <location>
        <begin position="39"/>
        <end position="64"/>
    </location>
</feature>
<dbReference type="PIRSF" id="PIRSF006324">
    <property type="entry name" value="LeuE"/>
    <property type="match status" value="1"/>
</dbReference>
<evidence type="ECO:0000256" key="2">
    <source>
        <dbReference type="ARBA" id="ARBA00022475"/>
    </source>
</evidence>
<evidence type="ECO:0000256" key="1">
    <source>
        <dbReference type="ARBA" id="ARBA00004651"/>
    </source>
</evidence>